<evidence type="ECO:0000313" key="1">
    <source>
        <dbReference type="EMBL" id="TFK35134.1"/>
    </source>
</evidence>
<reference evidence="1 2" key="1">
    <citation type="journal article" date="2019" name="Nat. Ecol. Evol.">
        <title>Megaphylogeny resolves global patterns of mushroom evolution.</title>
        <authorList>
            <person name="Varga T."/>
            <person name="Krizsan K."/>
            <person name="Foldi C."/>
            <person name="Dima B."/>
            <person name="Sanchez-Garcia M."/>
            <person name="Sanchez-Ramirez S."/>
            <person name="Szollosi G.J."/>
            <person name="Szarkandi J.G."/>
            <person name="Papp V."/>
            <person name="Albert L."/>
            <person name="Andreopoulos W."/>
            <person name="Angelini C."/>
            <person name="Antonin V."/>
            <person name="Barry K.W."/>
            <person name="Bougher N.L."/>
            <person name="Buchanan P."/>
            <person name="Buyck B."/>
            <person name="Bense V."/>
            <person name="Catcheside P."/>
            <person name="Chovatia M."/>
            <person name="Cooper J."/>
            <person name="Damon W."/>
            <person name="Desjardin D."/>
            <person name="Finy P."/>
            <person name="Geml J."/>
            <person name="Haridas S."/>
            <person name="Hughes K."/>
            <person name="Justo A."/>
            <person name="Karasinski D."/>
            <person name="Kautmanova I."/>
            <person name="Kiss B."/>
            <person name="Kocsube S."/>
            <person name="Kotiranta H."/>
            <person name="LaButti K.M."/>
            <person name="Lechner B.E."/>
            <person name="Liimatainen K."/>
            <person name="Lipzen A."/>
            <person name="Lukacs Z."/>
            <person name="Mihaltcheva S."/>
            <person name="Morgado L.N."/>
            <person name="Niskanen T."/>
            <person name="Noordeloos M.E."/>
            <person name="Ohm R.A."/>
            <person name="Ortiz-Santana B."/>
            <person name="Ovrebo C."/>
            <person name="Racz N."/>
            <person name="Riley R."/>
            <person name="Savchenko A."/>
            <person name="Shiryaev A."/>
            <person name="Soop K."/>
            <person name="Spirin V."/>
            <person name="Szebenyi C."/>
            <person name="Tomsovsky M."/>
            <person name="Tulloss R.E."/>
            <person name="Uehling J."/>
            <person name="Grigoriev I.V."/>
            <person name="Vagvolgyi C."/>
            <person name="Papp T."/>
            <person name="Martin F.M."/>
            <person name="Miettinen O."/>
            <person name="Hibbett D.S."/>
            <person name="Nagy L.G."/>
        </authorList>
    </citation>
    <scope>NUCLEOTIDE SEQUENCE [LARGE SCALE GENOMIC DNA]</scope>
    <source>
        <strain evidence="1 2">CBS 166.37</strain>
    </source>
</reference>
<name>A0A5C3LPY2_9AGAR</name>
<protein>
    <submittedName>
        <fullName evidence="1">Uncharacterized protein</fullName>
    </submittedName>
</protein>
<keyword evidence="2" id="KW-1185">Reference proteome</keyword>
<organism evidence="1 2">
    <name type="scientific">Crucibulum laeve</name>
    <dbReference type="NCBI Taxonomy" id="68775"/>
    <lineage>
        <taxon>Eukaryota</taxon>
        <taxon>Fungi</taxon>
        <taxon>Dikarya</taxon>
        <taxon>Basidiomycota</taxon>
        <taxon>Agaricomycotina</taxon>
        <taxon>Agaricomycetes</taxon>
        <taxon>Agaricomycetidae</taxon>
        <taxon>Agaricales</taxon>
        <taxon>Agaricineae</taxon>
        <taxon>Nidulariaceae</taxon>
        <taxon>Crucibulum</taxon>
    </lineage>
</organism>
<dbReference type="Proteomes" id="UP000308652">
    <property type="component" value="Unassembled WGS sequence"/>
</dbReference>
<accession>A0A5C3LPY2</accession>
<gene>
    <name evidence="1" type="ORF">BDQ12DRAFT_688555</name>
</gene>
<sequence>MVTQLSGSSYQDLLPTIILPTPTHSEPTDSCIIVPPPPTTLPYQLMFSIPIRPPHLRFDHATATSPLTDLAPGSHKPNPAQCILILHHHPPEDEHGEYGIYINPPVGGASMSGIGYS</sequence>
<dbReference type="EMBL" id="ML213624">
    <property type="protein sequence ID" value="TFK35134.1"/>
    <property type="molecule type" value="Genomic_DNA"/>
</dbReference>
<proteinExistence type="predicted"/>
<dbReference type="AlphaFoldDB" id="A0A5C3LPY2"/>
<evidence type="ECO:0000313" key="2">
    <source>
        <dbReference type="Proteomes" id="UP000308652"/>
    </source>
</evidence>